<keyword evidence="1" id="KW-0812">Transmembrane</keyword>
<dbReference type="AlphaFoldDB" id="A0A840SKJ4"/>
<dbReference type="KEGG" id="trc:DYE49_09600"/>
<dbReference type="RefSeq" id="WP_184653628.1">
    <property type="nucleotide sequence ID" value="NZ_JACHFR010000005.1"/>
</dbReference>
<name>A0A840SKJ4_9SPIR</name>
<keyword evidence="4" id="KW-1185">Reference proteome</keyword>
<reference evidence="3 5" key="1">
    <citation type="submission" date="2018-08" db="EMBL/GenBank/DDBJ databases">
        <title>The first complete genome of Treponema rectale (CHPAT), a commensal spirochete of the bovine rectum.</title>
        <authorList>
            <person name="Staton G.J."/>
            <person name="Clegg S.R."/>
            <person name="Carter S.D."/>
            <person name="Radford A.D."/>
            <person name="Darby A."/>
            <person name="Hall N."/>
            <person name="Birtles R.J."/>
            <person name="Evans N.J."/>
        </authorList>
    </citation>
    <scope>NUCLEOTIDE SEQUENCE [LARGE SCALE GENOMIC DNA]</scope>
    <source>
        <strain evidence="3 5">CHPA</strain>
    </source>
</reference>
<dbReference type="Proteomes" id="UP000578697">
    <property type="component" value="Unassembled WGS sequence"/>
</dbReference>
<proteinExistence type="predicted"/>
<accession>A0A840SKJ4</accession>
<protein>
    <submittedName>
        <fullName evidence="2">Putative membrane protein</fullName>
    </submittedName>
</protein>
<sequence>MLKFLINHPALTICSASLFIFICTFIYYLIKINGLKKNLLLQGKLPSKKTSSYTGSIILSFAVEVLPFLIPLRIFVLTIICACGILGEIIIFRERISTL</sequence>
<dbReference type="EMBL" id="JACHFR010000005">
    <property type="protein sequence ID" value="MBB5219983.1"/>
    <property type="molecule type" value="Genomic_DNA"/>
</dbReference>
<keyword evidence="1" id="KW-1133">Transmembrane helix</keyword>
<evidence type="ECO:0000313" key="2">
    <source>
        <dbReference type="EMBL" id="MBB5219983.1"/>
    </source>
</evidence>
<feature type="transmembrane region" description="Helical" evidence="1">
    <location>
        <begin position="74"/>
        <end position="92"/>
    </location>
</feature>
<dbReference type="EMBL" id="CP031517">
    <property type="protein sequence ID" value="QOS40696.1"/>
    <property type="molecule type" value="Genomic_DNA"/>
</dbReference>
<evidence type="ECO:0000313" key="4">
    <source>
        <dbReference type="Proteomes" id="UP000578697"/>
    </source>
</evidence>
<dbReference type="Proteomes" id="UP000593591">
    <property type="component" value="Chromosome"/>
</dbReference>
<reference evidence="2 4" key="2">
    <citation type="submission" date="2020-08" db="EMBL/GenBank/DDBJ databases">
        <title>Genomic Encyclopedia of Type Strains, Phase IV (KMG-IV): sequencing the most valuable type-strain genomes for metagenomic binning, comparative biology and taxonomic classification.</title>
        <authorList>
            <person name="Goeker M."/>
        </authorList>
    </citation>
    <scope>NUCLEOTIDE SEQUENCE [LARGE SCALE GENOMIC DNA]</scope>
    <source>
        <strain evidence="2 4">DSM 103679</strain>
    </source>
</reference>
<evidence type="ECO:0000256" key="1">
    <source>
        <dbReference type="SAM" id="Phobius"/>
    </source>
</evidence>
<feature type="transmembrane region" description="Helical" evidence="1">
    <location>
        <begin position="6"/>
        <end position="30"/>
    </location>
</feature>
<keyword evidence="1" id="KW-0472">Membrane</keyword>
<evidence type="ECO:0000313" key="5">
    <source>
        <dbReference type="Proteomes" id="UP000593591"/>
    </source>
</evidence>
<evidence type="ECO:0000313" key="3">
    <source>
        <dbReference type="EMBL" id="QOS40696.1"/>
    </source>
</evidence>
<organism evidence="2 4">
    <name type="scientific">Treponema rectale</name>
    <dbReference type="NCBI Taxonomy" id="744512"/>
    <lineage>
        <taxon>Bacteria</taxon>
        <taxon>Pseudomonadati</taxon>
        <taxon>Spirochaetota</taxon>
        <taxon>Spirochaetia</taxon>
        <taxon>Spirochaetales</taxon>
        <taxon>Treponemataceae</taxon>
        <taxon>Treponema</taxon>
    </lineage>
</organism>
<gene>
    <name evidence="3" type="ORF">DYE49_09600</name>
    <name evidence="2" type="ORF">HNP77_002373</name>
</gene>